<evidence type="ECO:0000256" key="1">
    <source>
        <dbReference type="SAM" id="SignalP"/>
    </source>
</evidence>
<accession>A0ABW0RJ95</accession>
<feature type="signal peptide" evidence="1">
    <location>
        <begin position="1"/>
        <end position="19"/>
    </location>
</feature>
<proteinExistence type="predicted"/>
<protein>
    <recommendedName>
        <fullName evidence="4">Lipoprotein</fullName>
    </recommendedName>
</protein>
<dbReference type="PROSITE" id="PS51257">
    <property type="entry name" value="PROKAR_LIPOPROTEIN"/>
    <property type="match status" value="1"/>
</dbReference>
<evidence type="ECO:0000313" key="3">
    <source>
        <dbReference type="Proteomes" id="UP001596055"/>
    </source>
</evidence>
<evidence type="ECO:0000313" key="2">
    <source>
        <dbReference type="EMBL" id="MFC5544771.1"/>
    </source>
</evidence>
<keyword evidence="1" id="KW-0732">Signal</keyword>
<comment type="caution">
    <text evidence="2">The sequence shown here is derived from an EMBL/GenBank/DDBJ whole genome shotgun (WGS) entry which is preliminary data.</text>
</comment>
<organism evidence="2 3">
    <name type="scientific">Marinobacter koreensis</name>
    <dbReference type="NCBI Taxonomy" id="335974"/>
    <lineage>
        <taxon>Bacteria</taxon>
        <taxon>Pseudomonadati</taxon>
        <taxon>Pseudomonadota</taxon>
        <taxon>Gammaproteobacteria</taxon>
        <taxon>Pseudomonadales</taxon>
        <taxon>Marinobacteraceae</taxon>
        <taxon>Marinobacter</taxon>
    </lineage>
</organism>
<sequence length="166" mass="18092">MKKPALLMALAFISLSACAQTAQNITAAYAGMKFRVPGSPLIVGSIGANNDILLIKYSDAIGKRYISFSTENTLETGGCGRAEFFEATLSEKEIYGCDQASIESFRSVFVQGADAGTWKIANRVYYYFMSAQDSSFVFFQSKDGNLIKLESDFLDSDGFRQMVAGS</sequence>
<reference evidence="3" key="1">
    <citation type="journal article" date="2019" name="Int. J. Syst. Evol. Microbiol.">
        <title>The Global Catalogue of Microorganisms (GCM) 10K type strain sequencing project: providing services to taxonomists for standard genome sequencing and annotation.</title>
        <authorList>
            <consortium name="The Broad Institute Genomics Platform"/>
            <consortium name="The Broad Institute Genome Sequencing Center for Infectious Disease"/>
            <person name="Wu L."/>
            <person name="Ma J."/>
        </authorList>
    </citation>
    <scope>NUCLEOTIDE SEQUENCE [LARGE SCALE GENOMIC DNA]</scope>
    <source>
        <strain evidence="3">CGMCC 4.1799</strain>
    </source>
</reference>
<evidence type="ECO:0008006" key="4">
    <source>
        <dbReference type="Google" id="ProtNLM"/>
    </source>
</evidence>
<keyword evidence="3" id="KW-1185">Reference proteome</keyword>
<dbReference type="EMBL" id="JBHSNL010000001">
    <property type="protein sequence ID" value="MFC5544771.1"/>
    <property type="molecule type" value="Genomic_DNA"/>
</dbReference>
<dbReference type="Proteomes" id="UP001596055">
    <property type="component" value="Unassembled WGS sequence"/>
</dbReference>
<feature type="chain" id="PRO_5045063228" description="Lipoprotein" evidence="1">
    <location>
        <begin position="20"/>
        <end position="166"/>
    </location>
</feature>
<name>A0ABW0RJ95_9GAMM</name>
<gene>
    <name evidence="2" type="ORF">ACFPQA_06900</name>
</gene>
<dbReference type="RefSeq" id="WP_248153979.1">
    <property type="nucleotide sequence ID" value="NZ_JAKZAJ010000001.1"/>
</dbReference>